<dbReference type="CDD" id="cd03255">
    <property type="entry name" value="ABC_MJ0796_LolCDE_FtsE"/>
    <property type="match status" value="1"/>
</dbReference>
<dbReference type="EMBL" id="MHKB01000013">
    <property type="protein sequence ID" value="OGY78624.1"/>
    <property type="molecule type" value="Genomic_DNA"/>
</dbReference>
<dbReference type="PANTHER" id="PTHR42798">
    <property type="entry name" value="LIPOPROTEIN-RELEASING SYSTEM ATP-BINDING PROTEIN LOLD"/>
    <property type="match status" value="1"/>
</dbReference>
<dbReference type="GO" id="GO:0098796">
    <property type="term" value="C:membrane protein complex"/>
    <property type="evidence" value="ECO:0007669"/>
    <property type="project" value="UniProtKB-ARBA"/>
</dbReference>
<proteinExistence type="inferred from homology"/>
<evidence type="ECO:0000256" key="1">
    <source>
        <dbReference type="ARBA" id="ARBA00005417"/>
    </source>
</evidence>
<dbReference type="InterPro" id="IPR017911">
    <property type="entry name" value="MacB-like_ATP-bd"/>
</dbReference>
<evidence type="ECO:0000313" key="7">
    <source>
        <dbReference type="Proteomes" id="UP000177165"/>
    </source>
</evidence>
<sequence>MPIELQSIIKTYRMGSENFNALDGITATIKDGEFIAIMGPSGSGKSTLANIIGGLDTPSSGKIFVNKEDISRAWDRALSHYRNKKVGFVFQTFNLQPHYTALENVMLPLIFSKVRLRARKKKAVACLEAVGLGDRMKHKPGELSGGQRQRVSIARSLANNPEIIIADEPTGNLDSKRSTEIIALLKKLREEKNITLIIITHDMNIAHQADRVIYIQDGKIKKAR</sequence>
<comment type="caution">
    <text evidence="6">The sequence shown here is derived from an EMBL/GenBank/DDBJ whole genome shotgun (WGS) entry which is preliminary data.</text>
</comment>
<evidence type="ECO:0000313" key="6">
    <source>
        <dbReference type="EMBL" id="OGY78624.1"/>
    </source>
</evidence>
<dbReference type="InterPro" id="IPR003439">
    <property type="entry name" value="ABC_transporter-like_ATP-bd"/>
</dbReference>
<dbReference type="STRING" id="1798540.A3B74_04570"/>
<dbReference type="Gene3D" id="3.40.50.300">
    <property type="entry name" value="P-loop containing nucleotide triphosphate hydrolases"/>
    <property type="match status" value="1"/>
</dbReference>
<dbReference type="InterPro" id="IPR003593">
    <property type="entry name" value="AAA+_ATPase"/>
</dbReference>
<dbReference type="PROSITE" id="PS00211">
    <property type="entry name" value="ABC_TRANSPORTER_1"/>
    <property type="match status" value="1"/>
</dbReference>
<dbReference type="PANTHER" id="PTHR42798:SF6">
    <property type="entry name" value="CELL DIVISION ATP-BINDING PROTEIN FTSE"/>
    <property type="match status" value="1"/>
</dbReference>
<keyword evidence="2" id="KW-0813">Transport</keyword>
<name>A0A1G2ANY0_9BACT</name>
<dbReference type="FunFam" id="3.40.50.300:FF:000032">
    <property type="entry name" value="Export ABC transporter ATP-binding protein"/>
    <property type="match status" value="1"/>
</dbReference>
<dbReference type="SMART" id="SM00382">
    <property type="entry name" value="AAA"/>
    <property type="match status" value="1"/>
</dbReference>
<evidence type="ECO:0000256" key="4">
    <source>
        <dbReference type="ARBA" id="ARBA00022840"/>
    </source>
</evidence>
<organism evidence="6 7">
    <name type="scientific">Candidatus Kerfeldbacteria bacterium RIFCSPHIGHO2_02_FULL_42_14</name>
    <dbReference type="NCBI Taxonomy" id="1798540"/>
    <lineage>
        <taxon>Bacteria</taxon>
        <taxon>Candidatus Kerfeldiibacteriota</taxon>
    </lineage>
</organism>
<dbReference type="GO" id="GO:0016887">
    <property type="term" value="F:ATP hydrolysis activity"/>
    <property type="evidence" value="ECO:0007669"/>
    <property type="project" value="InterPro"/>
</dbReference>
<feature type="domain" description="ABC transporter" evidence="5">
    <location>
        <begin position="3"/>
        <end position="223"/>
    </location>
</feature>
<keyword evidence="4 6" id="KW-0067">ATP-binding</keyword>
<evidence type="ECO:0000256" key="3">
    <source>
        <dbReference type="ARBA" id="ARBA00022741"/>
    </source>
</evidence>
<dbReference type="SUPFAM" id="SSF52540">
    <property type="entry name" value="P-loop containing nucleoside triphosphate hydrolases"/>
    <property type="match status" value="1"/>
</dbReference>
<dbReference type="Pfam" id="PF00005">
    <property type="entry name" value="ABC_tran"/>
    <property type="match status" value="1"/>
</dbReference>
<evidence type="ECO:0000259" key="5">
    <source>
        <dbReference type="PROSITE" id="PS50893"/>
    </source>
</evidence>
<comment type="similarity">
    <text evidence="1">Belongs to the ABC transporter superfamily.</text>
</comment>
<gene>
    <name evidence="6" type="ORF">A3B74_04570</name>
</gene>
<dbReference type="GO" id="GO:0022857">
    <property type="term" value="F:transmembrane transporter activity"/>
    <property type="evidence" value="ECO:0007669"/>
    <property type="project" value="UniProtKB-ARBA"/>
</dbReference>
<dbReference type="GO" id="GO:0005524">
    <property type="term" value="F:ATP binding"/>
    <property type="evidence" value="ECO:0007669"/>
    <property type="project" value="UniProtKB-KW"/>
</dbReference>
<reference evidence="6 7" key="1">
    <citation type="journal article" date="2016" name="Nat. Commun.">
        <title>Thousands of microbial genomes shed light on interconnected biogeochemical processes in an aquifer system.</title>
        <authorList>
            <person name="Anantharaman K."/>
            <person name="Brown C.T."/>
            <person name="Hug L.A."/>
            <person name="Sharon I."/>
            <person name="Castelle C.J."/>
            <person name="Probst A.J."/>
            <person name="Thomas B.C."/>
            <person name="Singh A."/>
            <person name="Wilkins M.J."/>
            <person name="Karaoz U."/>
            <person name="Brodie E.L."/>
            <person name="Williams K.H."/>
            <person name="Hubbard S.S."/>
            <person name="Banfield J.F."/>
        </authorList>
    </citation>
    <scope>NUCLEOTIDE SEQUENCE [LARGE SCALE GENOMIC DNA]</scope>
</reference>
<dbReference type="Proteomes" id="UP000177165">
    <property type="component" value="Unassembled WGS sequence"/>
</dbReference>
<evidence type="ECO:0000256" key="2">
    <source>
        <dbReference type="ARBA" id="ARBA00022448"/>
    </source>
</evidence>
<dbReference type="AlphaFoldDB" id="A0A1G2ANY0"/>
<dbReference type="InterPro" id="IPR017871">
    <property type="entry name" value="ABC_transporter-like_CS"/>
</dbReference>
<dbReference type="PROSITE" id="PS50893">
    <property type="entry name" value="ABC_TRANSPORTER_2"/>
    <property type="match status" value="1"/>
</dbReference>
<protein>
    <submittedName>
        <fullName evidence="6">ABC transporter ATP-binding protein</fullName>
    </submittedName>
</protein>
<dbReference type="InterPro" id="IPR027417">
    <property type="entry name" value="P-loop_NTPase"/>
</dbReference>
<keyword evidence="3" id="KW-0547">Nucleotide-binding</keyword>
<accession>A0A1G2ANY0</accession>